<dbReference type="GO" id="GO:0004674">
    <property type="term" value="F:protein serine/threonine kinase activity"/>
    <property type="evidence" value="ECO:0007669"/>
    <property type="project" value="TreeGrafter"/>
</dbReference>
<organism evidence="7 8">
    <name type="scientific">Acanthamoeba castellanii (strain ATCC 30010 / Neff)</name>
    <dbReference type="NCBI Taxonomy" id="1257118"/>
    <lineage>
        <taxon>Eukaryota</taxon>
        <taxon>Amoebozoa</taxon>
        <taxon>Discosea</taxon>
        <taxon>Longamoebia</taxon>
        <taxon>Centramoebida</taxon>
        <taxon>Acanthamoebidae</taxon>
        <taxon>Acanthamoeba</taxon>
    </lineage>
</organism>
<dbReference type="AlphaFoldDB" id="L8H4Q9"/>
<dbReference type="Proteomes" id="UP000011083">
    <property type="component" value="Unassembled WGS sequence"/>
</dbReference>
<dbReference type="OMA" id="SEPREMW"/>
<dbReference type="PANTHER" id="PTHR44329">
    <property type="entry name" value="SERINE/THREONINE-PROTEIN KINASE TNNI3K-RELATED"/>
    <property type="match status" value="1"/>
</dbReference>
<dbReference type="SUPFAM" id="SSF47769">
    <property type="entry name" value="SAM/Pointed domain"/>
    <property type="match status" value="1"/>
</dbReference>
<evidence type="ECO:0000256" key="2">
    <source>
        <dbReference type="ARBA" id="ARBA00022777"/>
    </source>
</evidence>
<keyword evidence="8" id="KW-1185">Reference proteome</keyword>
<dbReference type="PRINTS" id="PR00109">
    <property type="entry name" value="TYRKINASE"/>
</dbReference>
<dbReference type="InterPro" id="IPR008266">
    <property type="entry name" value="Tyr_kinase_AS"/>
</dbReference>
<dbReference type="PROSITE" id="PS00109">
    <property type="entry name" value="PROTEIN_KINASE_TYR"/>
    <property type="match status" value="1"/>
</dbReference>
<feature type="region of interest" description="Disordered" evidence="5">
    <location>
        <begin position="366"/>
        <end position="386"/>
    </location>
</feature>
<dbReference type="Gene3D" id="1.10.150.50">
    <property type="entry name" value="Transcription Factor, Ets-1"/>
    <property type="match status" value="1"/>
</dbReference>
<dbReference type="Gene3D" id="1.10.510.10">
    <property type="entry name" value="Transferase(Phosphotransferase) domain 1"/>
    <property type="match status" value="1"/>
</dbReference>
<dbReference type="EMBL" id="KB007933">
    <property type="protein sequence ID" value="ELR19451.1"/>
    <property type="molecule type" value="Genomic_DNA"/>
</dbReference>
<dbReference type="KEGG" id="acan:ACA1_267090"/>
<keyword evidence="2 7" id="KW-0808">Transferase</keyword>
<dbReference type="Gene3D" id="3.30.200.20">
    <property type="entry name" value="Phosphorylase Kinase, domain 1"/>
    <property type="match status" value="1"/>
</dbReference>
<dbReference type="CDD" id="cd13999">
    <property type="entry name" value="STKc_MAP3K-like"/>
    <property type="match status" value="1"/>
</dbReference>
<dbReference type="GO" id="GO:0005524">
    <property type="term" value="F:ATP binding"/>
    <property type="evidence" value="ECO:0007669"/>
    <property type="project" value="UniProtKB-UniRule"/>
</dbReference>
<accession>L8H4Q9</accession>
<evidence type="ECO:0000256" key="4">
    <source>
        <dbReference type="PROSITE-ProRule" id="PRU10141"/>
    </source>
</evidence>
<keyword evidence="3 4" id="KW-0067">ATP-binding</keyword>
<evidence type="ECO:0000259" key="6">
    <source>
        <dbReference type="PROSITE" id="PS50011"/>
    </source>
</evidence>
<feature type="binding site" evidence="4">
    <location>
        <position position="543"/>
    </location>
    <ligand>
        <name>ATP</name>
        <dbReference type="ChEBI" id="CHEBI:30616"/>
    </ligand>
</feature>
<dbReference type="InterPro" id="IPR013761">
    <property type="entry name" value="SAM/pointed_sf"/>
</dbReference>
<dbReference type="GeneID" id="14920232"/>
<feature type="compositionally biased region" description="Low complexity" evidence="5">
    <location>
        <begin position="461"/>
        <end position="476"/>
    </location>
</feature>
<dbReference type="GO" id="GO:0004713">
    <property type="term" value="F:protein tyrosine kinase activity"/>
    <property type="evidence" value="ECO:0007669"/>
    <property type="project" value="InterPro"/>
</dbReference>
<dbReference type="InterPro" id="IPR051681">
    <property type="entry name" value="Ser/Thr_Kinases-Pseudokinases"/>
</dbReference>
<proteinExistence type="predicted"/>
<gene>
    <name evidence="7" type="ORF">ACA1_267090</name>
</gene>
<sequence length="769" mass="85480">MAALPNARNSNKKPRAKLLVVLPRASFFSSRASEGEERAAGEKEREESRVDWLERSVPGLKCLPEGHRLLSRRLRHAGGEGRQFKSNVAYRAHPLRPKEFIPVAEFHPFVLRDKKREMQELLTGLGAREIALEHTSRRGTLRFKGSESKRKQKAQGSYIEEDKDVELRLEQPTIPLAVDQGKGRWYHVEPTWQACTALRRRTVESKECRVPLTIASDYDVTPDLAAALQKCEVHLGEGAGAEFVRFEAVTREYRVRFFTLKHYQKANKEAVRAWAPEDVAAFLRAADLDQHLDLFQGKGGAELVHMTDHQLSKIYRLKQEPAVRAQLLDALQRIMDSVECRHPALAAAGDHSGPLCAPCRKRLGVASPAPAPRSPRPADVSTASNLKNAKRAYDSVDSDDDNDDVGGAGYVDVRAMDKLRPPPAATQPNYVEAPPAGPAAATKRNAKKAAGAAKKRNKSEAAVNAKGNGNRGGAAPDTDDDDEEDAEAMERMKVRARAVARENGYVFREIDYRELDLEQKIGAGSFGEVYKATWRGAPVAAKKIINMDDDDDEMVDEFMREAAMMDLLGNHPNIVKFVGACLGPFCLVSAFCANGSLEDLLQKDHDLRLLSNRTLVRMAMDIGAGILHLHREGVIHRDIAARNVLVGEDFTTDFGFARIKEKGGDGGNTQSTLGPVRHMSPESLKERRYSEKSDVYSFGVLLYEMWMREAPYMGTGMDLLQIALRVMNEGLRPPNVHRALLERCWKADPTERPDLAGVLVALKDLYCEL</sequence>
<dbReference type="InterPro" id="IPR017441">
    <property type="entry name" value="Protein_kinase_ATP_BS"/>
</dbReference>
<dbReference type="Pfam" id="PF07714">
    <property type="entry name" value="PK_Tyr_Ser-Thr"/>
    <property type="match status" value="1"/>
</dbReference>
<feature type="domain" description="Protein kinase" evidence="6">
    <location>
        <begin position="515"/>
        <end position="766"/>
    </location>
</feature>
<evidence type="ECO:0000256" key="1">
    <source>
        <dbReference type="ARBA" id="ARBA00022741"/>
    </source>
</evidence>
<dbReference type="PROSITE" id="PS50011">
    <property type="entry name" value="PROTEIN_KINASE_DOM"/>
    <property type="match status" value="1"/>
</dbReference>
<dbReference type="RefSeq" id="XP_004341537.1">
    <property type="nucleotide sequence ID" value="XM_004341489.1"/>
</dbReference>
<feature type="compositionally biased region" description="Low complexity" evidence="5">
    <location>
        <begin position="439"/>
        <end position="452"/>
    </location>
</feature>
<keyword evidence="2 7" id="KW-0418">Kinase</keyword>
<dbReference type="OrthoDB" id="4062651at2759"/>
<dbReference type="PANTHER" id="PTHR44329:SF298">
    <property type="entry name" value="MIXED LINEAGE KINASE DOMAIN-LIKE PROTEIN"/>
    <property type="match status" value="1"/>
</dbReference>
<feature type="region of interest" description="Disordered" evidence="5">
    <location>
        <begin position="661"/>
        <end position="682"/>
    </location>
</feature>
<dbReference type="SMART" id="SM00219">
    <property type="entry name" value="TyrKc"/>
    <property type="match status" value="1"/>
</dbReference>
<evidence type="ECO:0000256" key="3">
    <source>
        <dbReference type="ARBA" id="ARBA00022840"/>
    </source>
</evidence>
<evidence type="ECO:0000313" key="8">
    <source>
        <dbReference type="Proteomes" id="UP000011083"/>
    </source>
</evidence>
<evidence type="ECO:0000256" key="5">
    <source>
        <dbReference type="SAM" id="MobiDB-lite"/>
    </source>
</evidence>
<dbReference type="InterPro" id="IPR000719">
    <property type="entry name" value="Prot_kinase_dom"/>
</dbReference>
<keyword evidence="1 4" id="KW-0547">Nucleotide-binding</keyword>
<protein>
    <submittedName>
        <fullName evidence="7">Protein kinase domain containing protein</fullName>
    </submittedName>
</protein>
<dbReference type="STRING" id="1257118.L8H4Q9"/>
<evidence type="ECO:0000313" key="7">
    <source>
        <dbReference type="EMBL" id="ELR19451.1"/>
    </source>
</evidence>
<dbReference type="VEuPathDB" id="AmoebaDB:ACA1_267090"/>
<dbReference type="SUPFAM" id="SSF56112">
    <property type="entry name" value="Protein kinase-like (PK-like)"/>
    <property type="match status" value="1"/>
</dbReference>
<name>L8H4Q9_ACACF</name>
<feature type="compositionally biased region" description="Acidic residues" evidence="5">
    <location>
        <begin position="477"/>
        <end position="487"/>
    </location>
</feature>
<dbReference type="InterPro" id="IPR020635">
    <property type="entry name" value="Tyr_kinase_cat_dom"/>
</dbReference>
<dbReference type="PROSITE" id="PS00107">
    <property type="entry name" value="PROTEIN_KINASE_ATP"/>
    <property type="match status" value="1"/>
</dbReference>
<dbReference type="InterPro" id="IPR001245">
    <property type="entry name" value="Ser-Thr/Tyr_kinase_cat_dom"/>
</dbReference>
<dbReference type="InterPro" id="IPR011009">
    <property type="entry name" value="Kinase-like_dom_sf"/>
</dbReference>
<feature type="region of interest" description="Disordered" evidence="5">
    <location>
        <begin position="419"/>
        <end position="488"/>
    </location>
</feature>
<reference evidence="7 8" key="1">
    <citation type="journal article" date="2013" name="Genome Biol.">
        <title>Genome of Acanthamoeba castellanii highlights extensive lateral gene transfer and early evolution of tyrosine kinase signaling.</title>
        <authorList>
            <person name="Clarke M."/>
            <person name="Lohan A.J."/>
            <person name="Liu B."/>
            <person name="Lagkouvardos I."/>
            <person name="Roy S."/>
            <person name="Zafar N."/>
            <person name="Bertelli C."/>
            <person name="Schilde C."/>
            <person name="Kianianmomeni A."/>
            <person name="Burglin T.R."/>
            <person name="Frech C."/>
            <person name="Turcotte B."/>
            <person name="Kopec K.O."/>
            <person name="Synnott J.M."/>
            <person name="Choo C."/>
            <person name="Paponov I."/>
            <person name="Finkler A."/>
            <person name="Soon Heng Tan C."/>
            <person name="Hutchins A.P."/>
            <person name="Weinmeier T."/>
            <person name="Rattei T."/>
            <person name="Chu J.S."/>
            <person name="Gimenez G."/>
            <person name="Irimia M."/>
            <person name="Rigden D.J."/>
            <person name="Fitzpatrick D.A."/>
            <person name="Lorenzo-Morales J."/>
            <person name="Bateman A."/>
            <person name="Chiu C.H."/>
            <person name="Tang P."/>
            <person name="Hegemann P."/>
            <person name="Fromm H."/>
            <person name="Raoult D."/>
            <person name="Greub G."/>
            <person name="Miranda-Saavedra D."/>
            <person name="Chen N."/>
            <person name="Nash P."/>
            <person name="Ginger M.L."/>
            <person name="Horn M."/>
            <person name="Schaap P."/>
            <person name="Caler L."/>
            <person name="Loftus B."/>
        </authorList>
    </citation>
    <scope>NUCLEOTIDE SEQUENCE [LARGE SCALE GENOMIC DNA]</scope>
    <source>
        <strain evidence="7 8">Neff</strain>
    </source>
</reference>